<evidence type="ECO:0000313" key="2">
    <source>
        <dbReference type="EMBL" id="PSW01656.1"/>
    </source>
</evidence>
<dbReference type="AlphaFoldDB" id="A0A2T3MSV6"/>
<evidence type="ECO:0000256" key="1">
    <source>
        <dbReference type="SAM" id="Phobius"/>
    </source>
</evidence>
<keyword evidence="1" id="KW-0472">Membrane</keyword>
<keyword evidence="1" id="KW-0812">Transmembrane</keyword>
<dbReference type="EMBL" id="PYMC01000020">
    <property type="protein sequence ID" value="PSW01656.1"/>
    <property type="molecule type" value="Genomic_DNA"/>
</dbReference>
<dbReference type="Proteomes" id="UP000240904">
    <property type="component" value="Unassembled WGS sequence"/>
</dbReference>
<comment type="caution">
    <text evidence="2">The sequence shown here is derived from an EMBL/GenBank/DDBJ whole genome shotgun (WGS) entry which is preliminary data.</text>
</comment>
<keyword evidence="1" id="KW-1133">Transmembrane helix</keyword>
<feature type="transmembrane region" description="Helical" evidence="1">
    <location>
        <begin position="21"/>
        <end position="39"/>
    </location>
</feature>
<reference evidence="2 3" key="1">
    <citation type="submission" date="2018-03" db="EMBL/GenBank/DDBJ databases">
        <title>Whole genome sequencing of Histamine producing bacteria.</title>
        <authorList>
            <person name="Butler K."/>
        </authorList>
    </citation>
    <scope>NUCLEOTIDE SEQUENCE [LARGE SCALE GENOMIC DNA]</scope>
    <source>
        <strain evidence="2 3">DSM 16190</strain>
    </source>
</reference>
<keyword evidence="3" id="KW-1185">Reference proteome</keyword>
<organism evidence="2 3">
    <name type="scientific">Photobacterium lipolyticum</name>
    <dbReference type="NCBI Taxonomy" id="266810"/>
    <lineage>
        <taxon>Bacteria</taxon>
        <taxon>Pseudomonadati</taxon>
        <taxon>Pseudomonadota</taxon>
        <taxon>Gammaproteobacteria</taxon>
        <taxon>Vibrionales</taxon>
        <taxon>Vibrionaceae</taxon>
        <taxon>Photobacterium</taxon>
    </lineage>
</organism>
<name>A0A2T3MSV6_9GAMM</name>
<sequence>MKFFYERIETPEDVKIVLKPNSLYIMLLMLAIWLINDFVLQSVPLSQIIMPVFIVFMIVRFFSVVKIQKEVLVAMKQGNVETSGSKFSASNPLTYKISKI</sequence>
<proteinExistence type="predicted"/>
<feature type="transmembrane region" description="Helical" evidence="1">
    <location>
        <begin position="45"/>
        <end position="65"/>
    </location>
</feature>
<dbReference type="RefSeq" id="WP_107284980.1">
    <property type="nucleotide sequence ID" value="NZ_PYMC01000020.1"/>
</dbReference>
<gene>
    <name evidence="2" type="ORF">C9I89_19415</name>
</gene>
<accession>A0A2T3MSV6</accession>
<dbReference type="OrthoDB" id="5823569at2"/>
<evidence type="ECO:0000313" key="3">
    <source>
        <dbReference type="Proteomes" id="UP000240904"/>
    </source>
</evidence>
<protein>
    <submittedName>
        <fullName evidence="2">Uncharacterized protein</fullName>
    </submittedName>
</protein>